<evidence type="ECO:0000256" key="7">
    <source>
        <dbReference type="ARBA" id="ARBA00023163"/>
    </source>
</evidence>
<gene>
    <name evidence="10" type="ORF">Ciccas_007667</name>
</gene>
<keyword evidence="5" id="KW-0805">Transcription regulation</keyword>
<evidence type="ECO:0000256" key="9">
    <source>
        <dbReference type="SAM" id="MobiDB-lite"/>
    </source>
</evidence>
<name>A0ABD2Q2W9_9PLAT</name>
<evidence type="ECO:0000256" key="5">
    <source>
        <dbReference type="ARBA" id="ARBA00023015"/>
    </source>
</evidence>
<protein>
    <submittedName>
        <fullName evidence="10">Uncharacterized protein</fullName>
    </submittedName>
</protein>
<keyword evidence="8" id="KW-0539">Nucleus</keyword>
<evidence type="ECO:0000256" key="2">
    <source>
        <dbReference type="ARBA" id="ARBA00022723"/>
    </source>
</evidence>
<dbReference type="InterPro" id="IPR052253">
    <property type="entry name" value="CR1/CR2-DNA-binding_regulator"/>
</dbReference>
<dbReference type="GO" id="GO:0005634">
    <property type="term" value="C:nucleus"/>
    <property type="evidence" value="ECO:0007669"/>
    <property type="project" value="UniProtKB-SubCell"/>
</dbReference>
<dbReference type="PANTHER" id="PTHR13006:SF9">
    <property type="entry name" value="GLUCOSE TRANSPORTER 4 ENHANCER FACTOR, ISOFORM G"/>
    <property type="match status" value="1"/>
</dbReference>
<comment type="caution">
    <text evidence="10">The sequence shown here is derived from an EMBL/GenBank/DDBJ whole genome shotgun (WGS) entry which is preliminary data.</text>
</comment>
<keyword evidence="4" id="KW-0862">Zinc</keyword>
<organism evidence="10 11">
    <name type="scientific">Cichlidogyrus casuarinus</name>
    <dbReference type="NCBI Taxonomy" id="1844966"/>
    <lineage>
        <taxon>Eukaryota</taxon>
        <taxon>Metazoa</taxon>
        <taxon>Spiralia</taxon>
        <taxon>Lophotrochozoa</taxon>
        <taxon>Platyhelminthes</taxon>
        <taxon>Monogenea</taxon>
        <taxon>Monopisthocotylea</taxon>
        <taxon>Dactylogyridea</taxon>
        <taxon>Ancyrocephalidae</taxon>
        <taxon>Cichlidogyrus</taxon>
    </lineage>
</organism>
<evidence type="ECO:0000256" key="3">
    <source>
        <dbReference type="ARBA" id="ARBA00022771"/>
    </source>
</evidence>
<comment type="subcellular location">
    <subcellularLocation>
        <location evidence="1">Nucleus</location>
    </subcellularLocation>
</comment>
<keyword evidence="3" id="KW-0863">Zinc-finger</keyword>
<evidence type="ECO:0000256" key="6">
    <source>
        <dbReference type="ARBA" id="ARBA00023125"/>
    </source>
</evidence>
<keyword evidence="2" id="KW-0479">Metal-binding</keyword>
<dbReference type="SMART" id="SM01366">
    <property type="entry name" value="c-clamp"/>
    <property type="match status" value="1"/>
</dbReference>
<feature type="compositionally biased region" description="Basic and acidic residues" evidence="9">
    <location>
        <begin position="1"/>
        <end position="10"/>
    </location>
</feature>
<dbReference type="Proteomes" id="UP001626550">
    <property type="component" value="Unassembled WGS sequence"/>
</dbReference>
<evidence type="ECO:0000313" key="10">
    <source>
        <dbReference type="EMBL" id="KAL3313728.1"/>
    </source>
</evidence>
<dbReference type="AlphaFoldDB" id="A0ABD2Q2W9"/>
<evidence type="ECO:0000256" key="4">
    <source>
        <dbReference type="ARBA" id="ARBA00022833"/>
    </source>
</evidence>
<dbReference type="GO" id="GO:0003677">
    <property type="term" value="F:DNA binding"/>
    <property type="evidence" value="ECO:0007669"/>
    <property type="project" value="UniProtKB-KW"/>
</dbReference>
<feature type="region of interest" description="Disordered" evidence="9">
    <location>
        <begin position="1"/>
        <end position="21"/>
    </location>
</feature>
<dbReference type="EMBL" id="JBJKFK010001210">
    <property type="protein sequence ID" value="KAL3313728.1"/>
    <property type="molecule type" value="Genomic_DNA"/>
</dbReference>
<evidence type="ECO:0000256" key="8">
    <source>
        <dbReference type="ARBA" id="ARBA00023242"/>
    </source>
</evidence>
<evidence type="ECO:0000313" key="11">
    <source>
        <dbReference type="Proteomes" id="UP001626550"/>
    </source>
</evidence>
<evidence type="ECO:0000256" key="1">
    <source>
        <dbReference type="ARBA" id="ARBA00004123"/>
    </source>
</evidence>
<proteinExistence type="predicted"/>
<dbReference type="GO" id="GO:0008270">
    <property type="term" value="F:zinc ion binding"/>
    <property type="evidence" value="ECO:0007669"/>
    <property type="project" value="UniProtKB-KW"/>
</dbReference>
<sequence length="201" mass="21806">MYNPADDRHVSGASEPGLGSSVPSLLSGSLNLVGSGSHESRDSFALRRISDFLQLSPAQHSALINLASDSRLGPEGRSTLDSLIRQAFSMGSSPAPTGGELRAFSAPGSASPFRLGRGQFVSKTEVKKCRRMYGVNHKDQWCNQCKWKKACTRFSNQSQFRASIAKQPYPIRLPSPIIGLNNTVDYSTEQSLNLFSSTPLI</sequence>
<dbReference type="PANTHER" id="PTHR13006">
    <property type="entry name" value="PAPILLOMAVIRUS REGULATORY FACTOR PRF-1"/>
    <property type="match status" value="1"/>
</dbReference>
<keyword evidence="11" id="KW-1185">Reference proteome</keyword>
<keyword evidence="7" id="KW-0804">Transcription</keyword>
<reference evidence="10 11" key="1">
    <citation type="submission" date="2024-11" db="EMBL/GenBank/DDBJ databases">
        <title>Adaptive evolution of stress response genes in parasites aligns with host niche diversity.</title>
        <authorList>
            <person name="Hahn C."/>
            <person name="Resl P."/>
        </authorList>
    </citation>
    <scope>NUCLEOTIDE SEQUENCE [LARGE SCALE GENOMIC DNA]</scope>
    <source>
        <strain evidence="10">EGGRZ-B1_66</strain>
        <tissue evidence="10">Body</tissue>
    </source>
</reference>
<keyword evidence="6" id="KW-0238">DNA-binding</keyword>
<accession>A0ABD2Q2W9</accession>